<dbReference type="InterPro" id="IPR036047">
    <property type="entry name" value="F-box-like_dom_sf"/>
</dbReference>
<sequence length="448" mass="51860">MRNKRCRSGQNKEVDEGSDSKDFITELSDDIVVMILCLLPIKYAVVTGSVCKKWRFLWRNLRKLNFDGTGDLIITRDWRLLNRKRQMYVYQVNDVIGSYNHPMVEEFRIRFDLDNDHRTLIDGWLKFAVKKKVETIELYFVDVRHRSFLTFYNYDFPLSLSNRNDAVVEIPSLQKLYLKNVNVTEEILEQFLTNSPHLETISIHGSGYLTKIRVSGRPLNIKHFEIDECPMMSSIHLSDFDLVSFVYKGQPINLNLANLPNLRKLICQGIVTSRNNIYKLLSSCALSLEVLSFVEHPSQRFLELDSLPILPNVRELTLTIGAHEDESLLQLTSIFKACPSLESLTVKLIWFTPVRRRGKVMHFATYLHEHLKLFQILGYYGRGSDLELAAYVMENAVGLQKIVIDPRYQAWYPSVSEKDFSKKVECARSFAKMQLIPRSPAGVNLVIL</sequence>
<evidence type="ECO:0000313" key="3">
    <source>
        <dbReference type="EMBL" id="OTG14659.1"/>
    </source>
</evidence>
<dbReference type="Gramene" id="mRNA:HanXRQr2_Chr09g0382311">
    <property type="protein sequence ID" value="mRNA:HanXRQr2_Chr09g0382311"/>
    <property type="gene ID" value="HanXRQr2_Chr09g0382311"/>
</dbReference>
<dbReference type="OMA" id="HFEIDEC"/>
<dbReference type="InterPro" id="IPR032675">
    <property type="entry name" value="LRR_dom_sf"/>
</dbReference>
<dbReference type="InterPro" id="IPR053772">
    <property type="entry name" value="At1g61320/At1g61330-like"/>
</dbReference>
<name>A0A251TV57_HELAN</name>
<accession>A0A251TV57</accession>
<reference evidence="2 4" key="1">
    <citation type="journal article" date="2017" name="Nature">
        <title>The sunflower genome provides insights into oil metabolism, flowering and Asterid evolution.</title>
        <authorList>
            <person name="Badouin H."/>
            <person name="Gouzy J."/>
            <person name="Grassa C.J."/>
            <person name="Murat F."/>
            <person name="Staton S.E."/>
            <person name="Cottret L."/>
            <person name="Lelandais-Briere C."/>
            <person name="Owens G.L."/>
            <person name="Carrere S."/>
            <person name="Mayjonade B."/>
            <person name="Legrand L."/>
            <person name="Gill N."/>
            <person name="Kane N.C."/>
            <person name="Bowers J.E."/>
            <person name="Hubner S."/>
            <person name="Bellec A."/>
            <person name="Berard A."/>
            <person name="Berges H."/>
            <person name="Blanchet N."/>
            <person name="Boniface M.C."/>
            <person name="Brunel D."/>
            <person name="Catrice O."/>
            <person name="Chaidir N."/>
            <person name="Claudel C."/>
            <person name="Donnadieu C."/>
            <person name="Faraut T."/>
            <person name="Fievet G."/>
            <person name="Helmstetter N."/>
            <person name="King M."/>
            <person name="Knapp S.J."/>
            <person name="Lai Z."/>
            <person name="Le Paslier M.C."/>
            <person name="Lippi Y."/>
            <person name="Lorenzon L."/>
            <person name="Mandel J.R."/>
            <person name="Marage G."/>
            <person name="Marchand G."/>
            <person name="Marquand E."/>
            <person name="Bret-Mestries E."/>
            <person name="Morien E."/>
            <person name="Nambeesan S."/>
            <person name="Nguyen T."/>
            <person name="Pegot-Espagnet P."/>
            <person name="Pouilly N."/>
            <person name="Raftis F."/>
            <person name="Sallet E."/>
            <person name="Schiex T."/>
            <person name="Thomas J."/>
            <person name="Vandecasteele C."/>
            <person name="Vares D."/>
            <person name="Vear F."/>
            <person name="Vautrin S."/>
            <person name="Crespi M."/>
            <person name="Mangin B."/>
            <person name="Burke J.M."/>
            <person name="Salse J."/>
            <person name="Munos S."/>
            <person name="Vincourt P."/>
            <person name="Rieseberg L.H."/>
            <person name="Langlade N.B."/>
        </authorList>
    </citation>
    <scope>NUCLEOTIDE SEQUENCE [LARGE SCALE GENOMIC DNA]</scope>
    <source>
        <strain evidence="4">cv. SF193</strain>
        <tissue evidence="2">Leaves</tissue>
    </source>
</reference>
<dbReference type="Pfam" id="PF00646">
    <property type="entry name" value="F-box"/>
    <property type="match status" value="1"/>
</dbReference>
<dbReference type="Gene3D" id="3.80.10.10">
    <property type="entry name" value="Ribonuclease Inhibitor"/>
    <property type="match status" value="1"/>
</dbReference>
<dbReference type="InterPro" id="IPR001810">
    <property type="entry name" value="F-box_dom"/>
</dbReference>
<dbReference type="SMART" id="SM00256">
    <property type="entry name" value="FBOX"/>
    <property type="match status" value="1"/>
</dbReference>
<protein>
    <submittedName>
        <fullName evidence="2">F-box domain, FBD domain, leucine-rich repeat domain superfamily</fullName>
    </submittedName>
    <submittedName>
        <fullName evidence="3">Putative F-box domain, FBD domain, Leucine-rich repeat domain, L domain-like protein</fullName>
    </submittedName>
</protein>
<reference evidence="2" key="3">
    <citation type="submission" date="2020-06" db="EMBL/GenBank/DDBJ databases">
        <title>Helianthus annuus Genome sequencing and assembly Release 2.</title>
        <authorList>
            <person name="Gouzy J."/>
            <person name="Langlade N."/>
            <person name="Munos S."/>
        </authorList>
    </citation>
    <scope>NUCLEOTIDE SEQUENCE</scope>
    <source>
        <tissue evidence="2">Leaves</tissue>
    </source>
</reference>
<dbReference type="EMBL" id="MNCJ02000324">
    <property type="protein sequence ID" value="KAF5790365.1"/>
    <property type="molecule type" value="Genomic_DNA"/>
</dbReference>
<dbReference type="Gene3D" id="1.20.1280.50">
    <property type="match status" value="1"/>
</dbReference>
<evidence type="ECO:0000313" key="4">
    <source>
        <dbReference type="Proteomes" id="UP000215914"/>
    </source>
</evidence>
<dbReference type="InParanoid" id="A0A251TV57"/>
<dbReference type="PANTHER" id="PTHR34145">
    <property type="entry name" value="OS02G0105600 PROTEIN"/>
    <property type="match status" value="1"/>
</dbReference>
<dbReference type="SUPFAM" id="SSF81383">
    <property type="entry name" value="F-box domain"/>
    <property type="match status" value="1"/>
</dbReference>
<dbReference type="PANTHER" id="PTHR34145:SF68">
    <property type="entry name" value="FBD DOMAIN-CONTAINING PROTEIN"/>
    <property type="match status" value="1"/>
</dbReference>
<dbReference type="InterPro" id="IPR055357">
    <property type="entry name" value="LRR_At1g61320_AtMIF1"/>
</dbReference>
<dbReference type="OrthoDB" id="613853at2759"/>
<feature type="domain" description="F-box" evidence="1">
    <location>
        <begin position="27"/>
        <end position="67"/>
    </location>
</feature>
<dbReference type="SUPFAM" id="SSF52047">
    <property type="entry name" value="RNI-like"/>
    <property type="match status" value="1"/>
</dbReference>
<dbReference type="STRING" id="4232.A0A251TV57"/>
<dbReference type="Pfam" id="PF23622">
    <property type="entry name" value="LRR_At1g61320_AtMIF1"/>
    <property type="match status" value="1"/>
</dbReference>
<dbReference type="EMBL" id="CM007898">
    <property type="protein sequence ID" value="OTG14659.1"/>
    <property type="molecule type" value="Genomic_DNA"/>
</dbReference>
<proteinExistence type="predicted"/>
<evidence type="ECO:0000313" key="2">
    <source>
        <dbReference type="EMBL" id="KAF5790365.1"/>
    </source>
</evidence>
<reference evidence="3" key="2">
    <citation type="submission" date="2017-02" db="EMBL/GenBank/DDBJ databases">
        <title>Sunflower complete genome.</title>
        <authorList>
            <person name="Langlade N."/>
            <person name="Munos S."/>
        </authorList>
    </citation>
    <scope>NUCLEOTIDE SEQUENCE [LARGE SCALE GENOMIC DNA]</scope>
    <source>
        <tissue evidence="3">Leaves</tissue>
    </source>
</reference>
<dbReference type="FunCoup" id="A0A251TV57">
    <property type="interactions" value="258"/>
</dbReference>
<gene>
    <name evidence="3" type="ORF">HannXRQ_Chr09g0251901</name>
    <name evidence="2" type="ORF">HanXRQr2_Chr09g0382311</name>
</gene>
<dbReference type="AlphaFoldDB" id="A0A251TV57"/>
<keyword evidence="4" id="KW-1185">Reference proteome</keyword>
<dbReference type="Proteomes" id="UP000215914">
    <property type="component" value="Chromosome 9"/>
</dbReference>
<evidence type="ECO:0000259" key="1">
    <source>
        <dbReference type="SMART" id="SM00256"/>
    </source>
</evidence>
<organism evidence="3 4">
    <name type="scientific">Helianthus annuus</name>
    <name type="common">Common sunflower</name>
    <dbReference type="NCBI Taxonomy" id="4232"/>
    <lineage>
        <taxon>Eukaryota</taxon>
        <taxon>Viridiplantae</taxon>
        <taxon>Streptophyta</taxon>
        <taxon>Embryophyta</taxon>
        <taxon>Tracheophyta</taxon>
        <taxon>Spermatophyta</taxon>
        <taxon>Magnoliopsida</taxon>
        <taxon>eudicotyledons</taxon>
        <taxon>Gunneridae</taxon>
        <taxon>Pentapetalae</taxon>
        <taxon>asterids</taxon>
        <taxon>campanulids</taxon>
        <taxon>Asterales</taxon>
        <taxon>Asteraceae</taxon>
        <taxon>Asteroideae</taxon>
        <taxon>Heliantheae alliance</taxon>
        <taxon>Heliantheae</taxon>
        <taxon>Helianthus</taxon>
    </lineage>
</organism>